<accession>A0A8J3CBK5</accession>
<keyword evidence="2" id="KW-1185">Reference proteome</keyword>
<dbReference type="RefSeq" id="WP_189060488.1">
    <property type="nucleotide sequence ID" value="NZ_BMMK01000025.1"/>
</dbReference>
<proteinExistence type="predicted"/>
<evidence type="ECO:0000313" key="1">
    <source>
        <dbReference type="EMBL" id="GGM70364.1"/>
    </source>
</evidence>
<comment type="caution">
    <text evidence="1">The sequence shown here is derived from an EMBL/GenBank/DDBJ whole genome shotgun (WGS) entry which is preliminary data.</text>
</comment>
<dbReference type="Proteomes" id="UP000637578">
    <property type="component" value="Unassembled WGS sequence"/>
</dbReference>
<organism evidence="1 2">
    <name type="scientific">Longimycelium tulufanense</name>
    <dbReference type="NCBI Taxonomy" id="907463"/>
    <lineage>
        <taxon>Bacteria</taxon>
        <taxon>Bacillati</taxon>
        <taxon>Actinomycetota</taxon>
        <taxon>Actinomycetes</taxon>
        <taxon>Pseudonocardiales</taxon>
        <taxon>Pseudonocardiaceae</taxon>
        <taxon>Longimycelium</taxon>
    </lineage>
</organism>
<protein>
    <submittedName>
        <fullName evidence="1">Uncharacterized protein</fullName>
    </submittedName>
</protein>
<dbReference type="EMBL" id="BMMK01000025">
    <property type="protein sequence ID" value="GGM70364.1"/>
    <property type="molecule type" value="Genomic_DNA"/>
</dbReference>
<sequence length="106" mass="11621">MSPLPYSSTSDPRFRDRFLDGARFHLLPDPATPEIVTVNGACPRCGHPLSHTFELYEPDDYGPEGGEEPIEIVLQCMCPDEHPGRPANRSTGCGAGWRVTLPTGQQ</sequence>
<evidence type="ECO:0000313" key="2">
    <source>
        <dbReference type="Proteomes" id="UP000637578"/>
    </source>
</evidence>
<gene>
    <name evidence="1" type="ORF">GCM10012275_45950</name>
</gene>
<reference evidence="1" key="2">
    <citation type="submission" date="2020-09" db="EMBL/GenBank/DDBJ databases">
        <authorList>
            <person name="Sun Q."/>
            <person name="Zhou Y."/>
        </authorList>
    </citation>
    <scope>NUCLEOTIDE SEQUENCE</scope>
    <source>
        <strain evidence="1">CGMCC 4.5737</strain>
    </source>
</reference>
<dbReference type="AlphaFoldDB" id="A0A8J3CBK5"/>
<reference evidence="1" key="1">
    <citation type="journal article" date="2014" name="Int. J. Syst. Evol. Microbiol.">
        <title>Complete genome sequence of Corynebacterium casei LMG S-19264T (=DSM 44701T), isolated from a smear-ripened cheese.</title>
        <authorList>
            <consortium name="US DOE Joint Genome Institute (JGI-PGF)"/>
            <person name="Walter F."/>
            <person name="Albersmeier A."/>
            <person name="Kalinowski J."/>
            <person name="Ruckert C."/>
        </authorList>
    </citation>
    <scope>NUCLEOTIDE SEQUENCE</scope>
    <source>
        <strain evidence="1">CGMCC 4.5737</strain>
    </source>
</reference>
<name>A0A8J3CBK5_9PSEU</name>